<accession>A0A0V1GPU9</accession>
<keyword evidence="2" id="KW-1185">Reference proteome</keyword>
<evidence type="ECO:0000313" key="1">
    <source>
        <dbReference type="EMBL" id="KRZ00208.1"/>
    </source>
</evidence>
<sequence length="69" mass="7685">MQSFIRLLCVQIRGFSLNGCWRTVCGVSAVALDTRIGGEHSIAAYALNLQFLSGRSDKILLRFKVLRLT</sequence>
<organism evidence="1 2">
    <name type="scientific">Trichinella zimbabwensis</name>
    <dbReference type="NCBI Taxonomy" id="268475"/>
    <lineage>
        <taxon>Eukaryota</taxon>
        <taxon>Metazoa</taxon>
        <taxon>Ecdysozoa</taxon>
        <taxon>Nematoda</taxon>
        <taxon>Enoplea</taxon>
        <taxon>Dorylaimia</taxon>
        <taxon>Trichinellida</taxon>
        <taxon>Trichinellidae</taxon>
        <taxon>Trichinella</taxon>
    </lineage>
</organism>
<gene>
    <name evidence="1" type="ORF">T11_10910</name>
</gene>
<reference evidence="1 2" key="1">
    <citation type="submission" date="2015-01" db="EMBL/GenBank/DDBJ databases">
        <title>Evolution of Trichinella species and genotypes.</title>
        <authorList>
            <person name="Korhonen P.K."/>
            <person name="Edoardo P."/>
            <person name="Giuseppe L.R."/>
            <person name="Gasser R.B."/>
        </authorList>
    </citation>
    <scope>NUCLEOTIDE SEQUENCE [LARGE SCALE GENOMIC DNA]</scope>
    <source>
        <strain evidence="1">ISS1029</strain>
    </source>
</reference>
<name>A0A0V1GPU9_9BILA</name>
<proteinExistence type="predicted"/>
<evidence type="ECO:0000313" key="2">
    <source>
        <dbReference type="Proteomes" id="UP000055024"/>
    </source>
</evidence>
<dbReference type="EMBL" id="JYDP01000545">
    <property type="protein sequence ID" value="KRZ00208.1"/>
    <property type="molecule type" value="Genomic_DNA"/>
</dbReference>
<dbReference type="Proteomes" id="UP000055024">
    <property type="component" value="Unassembled WGS sequence"/>
</dbReference>
<comment type="caution">
    <text evidence="1">The sequence shown here is derived from an EMBL/GenBank/DDBJ whole genome shotgun (WGS) entry which is preliminary data.</text>
</comment>
<protein>
    <submittedName>
        <fullName evidence="1">Uncharacterized protein</fullName>
    </submittedName>
</protein>
<dbReference type="AlphaFoldDB" id="A0A0V1GPU9"/>